<keyword evidence="1" id="KW-0812">Transmembrane</keyword>
<evidence type="ECO:0000313" key="2">
    <source>
        <dbReference type="EMBL" id="ATA55335.1"/>
    </source>
</evidence>
<evidence type="ECO:0000256" key="1">
    <source>
        <dbReference type="SAM" id="Phobius"/>
    </source>
</evidence>
<dbReference type="Proteomes" id="UP000217154">
    <property type="component" value="Chromosome"/>
</dbReference>
<dbReference type="KEGG" id="vbo:CKY39_20525"/>
<protein>
    <submittedName>
        <fullName evidence="2">Uncharacterized protein</fullName>
    </submittedName>
</protein>
<dbReference type="EMBL" id="CP023284">
    <property type="protein sequence ID" value="ATA55335.1"/>
    <property type="molecule type" value="Genomic_DNA"/>
</dbReference>
<sequence length="157" mass="17966">MSHERASSNWGDLHALGRHHISTLPRYWITRLYVALSALTSIGVIWWEPEALTHRLITQSGEPGWWLVSALAVVAAVGVVDVVVNDILPDRFHLRIAKRWRHLIYVALSMGLMCITYVFIAGGGGWWRALAMPFWIDAFFAAFIAFLDLFQRHRLRT</sequence>
<gene>
    <name evidence="2" type="ORF">CKY39_20525</name>
</gene>
<organism evidence="2 3">
    <name type="scientific">Variovorax boronicumulans</name>
    <dbReference type="NCBI Taxonomy" id="436515"/>
    <lineage>
        <taxon>Bacteria</taxon>
        <taxon>Pseudomonadati</taxon>
        <taxon>Pseudomonadota</taxon>
        <taxon>Betaproteobacteria</taxon>
        <taxon>Burkholderiales</taxon>
        <taxon>Comamonadaceae</taxon>
        <taxon>Variovorax</taxon>
    </lineage>
</organism>
<feature type="transmembrane region" description="Helical" evidence="1">
    <location>
        <begin position="126"/>
        <end position="150"/>
    </location>
</feature>
<dbReference type="AlphaFoldDB" id="A0A250DLT9"/>
<proteinExistence type="predicted"/>
<feature type="transmembrane region" description="Helical" evidence="1">
    <location>
        <begin position="28"/>
        <end position="47"/>
    </location>
</feature>
<reference evidence="2 3" key="1">
    <citation type="submission" date="2017-09" db="EMBL/GenBank/DDBJ databases">
        <title>The diverse metabolic capabilities of V. boronicumulans make it an excellent choice for continued studies on novel biodegradation.</title>
        <authorList>
            <person name="Sun S."/>
        </authorList>
    </citation>
    <scope>NUCLEOTIDE SEQUENCE [LARGE SCALE GENOMIC DNA]</scope>
    <source>
        <strain evidence="2 3">J1</strain>
    </source>
</reference>
<feature type="transmembrane region" description="Helical" evidence="1">
    <location>
        <begin position="100"/>
        <end position="120"/>
    </location>
</feature>
<feature type="transmembrane region" description="Helical" evidence="1">
    <location>
        <begin position="67"/>
        <end position="88"/>
    </location>
</feature>
<keyword evidence="1" id="KW-1133">Transmembrane helix</keyword>
<keyword evidence="1" id="KW-0472">Membrane</keyword>
<dbReference type="RefSeq" id="WP_095745708.1">
    <property type="nucleotide sequence ID" value="NZ_CP023284.1"/>
</dbReference>
<accession>A0A250DLT9</accession>
<name>A0A250DLT9_9BURK</name>
<evidence type="ECO:0000313" key="3">
    <source>
        <dbReference type="Proteomes" id="UP000217154"/>
    </source>
</evidence>